<feature type="transmembrane region" description="Helical" evidence="9">
    <location>
        <begin position="221"/>
        <end position="244"/>
    </location>
</feature>
<dbReference type="EC" id="7.1.1.2" evidence="8"/>
<dbReference type="GO" id="GO:0008137">
    <property type="term" value="F:NADH dehydrogenase (ubiquinone) activity"/>
    <property type="evidence" value="ECO:0007669"/>
    <property type="project" value="UniProtKB-EC"/>
</dbReference>
<organism evidence="10">
    <name type="scientific">Questa ersei</name>
    <dbReference type="NCBI Taxonomy" id="645998"/>
    <lineage>
        <taxon>Eukaryota</taxon>
        <taxon>Metazoa</taxon>
        <taxon>Spiralia</taxon>
        <taxon>Lophotrochozoa</taxon>
        <taxon>Annelida</taxon>
        <taxon>Polychaeta</taxon>
        <taxon>Sedentaria</taxon>
        <taxon>Scolecida</taxon>
        <taxon>Questidae</taxon>
        <taxon>Questa</taxon>
    </lineage>
</organism>
<dbReference type="PANTHER" id="PTHR11432">
    <property type="entry name" value="NADH DEHYDROGENASE SUBUNIT 1"/>
    <property type="match status" value="1"/>
</dbReference>
<comment type="subcellular location">
    <subcellularLocation>
        <location evidence="1">Membrane</location>
        <topology evidence="1">Multi-pass membrane protein</topology>
    </subcellularLocation>
    <subcellularLocation>
        <location evidence="7">Mitochondrion inner membrane</location>
        <topology evidence="7">Multi-pass membrane protein</topology>
    </subcellularLocation>
</comment>
<evidence type="ECO:0000256" key="2">
    <source>
        <dbReference type="ARBA" id="ARBA00010535"/>
    </source>
</evidence>
<dbReference type="PROSITE" id="PS00667">
    <property type="entry name" value="COMPLEX1_ND1_1"/>
    <property type="match status" value="1"/>
</dbReference>
<dbReference type="Pfam" id="PF00146">
    <property type="entry name" value="NADHdh"/>
    <property type="match status" value="1"/>
</dbReference>
<feature type="transmembrane region" description="Helical" evidence="9">
    <location>
        <begin position="98"/>
        <end position="122"/>
    </location>
</feature>
<dbReference type="GO" id="GO:0005743">
    <property type="term" value="C:mitochondrial inner membrane"/>
    <property type="evidence" value="ECO:0007669"/>
    <property type="project" value="UniProtKB-SubCell"/>
</dbReference>
<proteinExistence type="inferred from homology"/>
<dbReference type="EMBL" id="FJ612452">
    <property type="protein sequence ID" value="ACR22925.1"/>
    <property type="molecule type" value="Genomic_DNA"/>
</dbReference>
<keyword evidence="8" id="KW-0830">Ubiquinone</keyword>
<dbReference type="InterPro" id="IPR001694">
    <property type="entry name" value="NADH_UbQ_OxRdtase_su1/FPO"/>
</dbReference>
<feature type="transmembrane region" description="Helical" evidence="9">
    <location>
        <begin position="6"/>
        <end position="26"/>
    </location>
</feature>
<dbReference type="PANTHER" id="PTHR11432:SF3">
    <property type="entry name" value="NADH-UBIQUINONE OXIDOREDUCTASE CHAIN 1"/>
    <property type="match status" value="1"/>
</dbReference>
<keyword evidence="4 7" id="KW-0812">Transmembrane</keyword>
<comment type="catalytic activity">
    <reaction evidence="8">
        <text>a ubiquinone + NADH + 5 H(+)(in) = a ubiquinol + NAD(+) + 4 H(+)(out)</text>
        <dbReference type="Rhea" id="RHEA:29091"/>
        <dbReference type="Rhea" id="RHEA-COMP:9565"/>
        <dbReference type="Rhea" id="RHEA-COMP:9566"/>
        <dbReference type="ChEBI" id="CHEBI:15378"/>
        <dbReference type="ChEBI" id="CHEBI:16389"/>
        <dbReference type="ChEBI" id="CHEBI:17976"/>
        <dbReference type="ChEBI" id="CHEBI:57540"/>
        <dbReference type="ChEBI" id="CHEBI:57945"/>
        <dbReference type="EC" id="7.1.1.2"/>
    </reaction>
</comment>
<evidence type="ECO:0000256" key="6">
    <source>
        <dbReference type="ARBA" id="ARBA00023136"/>
    </source>
</evidence>
<dbReference type="InterPro" id="IPR018086">
    <property type="entry name" value="NADH_UbQ_OxRdtase_su1_CS"/>
</dbReference>
<keyword evidence="5 9" id="KW-1133">Transmembrane helix</keyword>
<geneLocation type="mitochondrion" evidence="10"/>
<feature type="transmembrane region" description="Helical" evidence="9">
    <location>
        <begin position="176"/>
        <end position="193"/>
    </location>
</feature>
<feature type="transmembrane region" description="Helical" evidence="9">
    <location>
        <begin position="143"/>
        <end position="164"/>
    </location>
</feature>
<sequence length="306" mass="34091">MTLCPLISSVIIFIFALLAMAFYTLLERKCLGYSQTRKGPNKISILGIPQPLADALKLFTKEQSIPSSANITIFFLSPMLALFLALALWTMYPHAFPSAFIPFSILMFLCISSFNVYTILLAGWASNSKYSLLGAVRSIAQTISYEISMALILLSLICLPQSLSLNHVSLTTASNSILPILPIALLWFITVLAETNRTPFDLSEGESELVSGFNIEYGASAFALIFMAEYTNILVMSIFTAVLLTPWPPILIPLFTLTFSLLFIWIRASYPRMRYDGLMHLTWKTFLPLAITTLMILIPLLTLLSF</sequence>
<gene>
    <name evidence="10" type="primary">ND1</name>
</gene>
<protein>
    <recommendedName>
        <fullName evidence="3 8">NADH-ubiquinone oxidoreductase chain 1</fullName>
        <ecNumber evidence="8">7.1.1.2</ecNumber>
    </recommendedName>
</protein>
<accession>C4NTT6</accession>
<dbReference type="HAMAP" id="MF_01350">
    <property type="entry name" value="NDH1_NuoH"/>
    <property type="match status" value="1"/>
</dbReference>
<evidence type="ECO:0000256" key="8">
    <source>
        <dbReference type="RuleBase" id="RU000473"/>
    </source>
</evidence>
<keyword evidence="8 10" id="KW-0496">Mitochondrion</keyword>
<evidence type="ECO:0000256" key="9">
    <source>
        <dbReference type="SAM" id="Phobius"/>
    </source>
</evidence>
<comment type="similarity">
    <text evidence="2 7">Belongs to the complex I subunit 1 family.</text>
</comment>
<reference evidence="10" key="1">
    <citation type="journal article" date="2009" name="Mol. Phylogenet. Evol.">
        <title>On the role of character loss in orbiniid phylogeny (Annelida): molecules vs. morphology.</title>
        <authorList>
            <person name="Bleidorn C."/>
            <person name="Hill N."/>
            <person name="Erseus C."/>
            <person name="Tiedemann R."/>
        </authorList>
    </citation>
    <scope>NUCLEOTIDE SEQUENCE</scope>
</reference>
<feature type="transmembrane region" description="Helical" evidence="9">
    <location>
        <begin position="250"/>
        <end position="266"/>
    </location>
</feature>
<dbReference type="GO" id="GO:0009060">
    <property type="term" value="P:aerobic respiration"/>
    <property type="evidence" value="ECO:0007669"/>
    <property type="project" value="TreeGrafter"/>
</dbReference>
<name>C4NTT6_9ANNE</name>
<dbReference type="AlphaFoldDB" id="C4NTT6"/>
<evidence type="ECO:0000256" key="5">
    <source>
        <dbReference type="ARBA" id="ARBA00022989"/>
    </source>
</evidence>
<evidence type="ECO:0000256" key="7">
    <source>
        <dbReference type="RuleBase" id="RU000471"/>
    </source>
</evidence>
<feature type="transmembrane region" description="Helical" evidence="9">
    <location>
        <begin position="286"/>
        <end position="304"/>
    </location>
</feature>
<evidence type="ECO:0000256" key="1">
    <source>
        <dbReference type="ARBA" id="ARBA00004141"/>
    </source>
</evidence>
<keyword evidence="7" id="KW-0520">NAD</keyword>
<keyword evidence="6 9" id="KW-0472">Membrane</keyword>
<evidence type="ECO:0000256" key="3">
    <source>
        <dbReference type="ARBA" id="ARBA00021009"/>
    </source>
</evidence>
<dbReference type="GO" id="GO:0003954">
    <property type="term" value="F:NADH dehydrogenase activity"/>
    <property type="evidence" value="ECO:0007669"/>
    <property type="project" value="TreeGrafter"/>
</dbReference>
<evidence type="ECO:0000313" key="10">
    <source>
        <dbReference type="EMBL" id="ACR22925.1"/>
    </source>
</evidence>
<evidence type="ECO:0000256" key="4">
    <source>
        <dbReference type="ARBA" id="ARBA00022692"/>
    </source>
</evidence>
<feature type="transmembrane region" description="Helical" evidence="9">
    <location>
        <begin position="71"/>
        <end position="92"/>
    </location>
</feature>
<dbReference type="PROSITE" id="PS00668">
    <property type="entry name" value="COMPLEX1_ND1_2"/>
    <property type="match status" value="1"/>
</dbReference>